<sequence length="146" mass="17168">MELADAIRQHIPLQIRLPDPRRPLVLDSRYVAEAFLVQTRHGPGLVWLDAFWCKWPDLEVCHIAYATPVAKDDEQRWVDQYPRYGPGCLAYQKPVIVERLDADSQAWIDYKVWQNWRAVHHADCDREAAWRHVETVLSGIDIQRRV</sequence>
<reference evidence="1 2" key="1">
    <citation type="submission" date="2019-09" db="EMBL/GenBank/DDBJ databases">
        <title>Whole-genome sequence of the purple sulfur bacterium Thiohalocapsa marina DSM 19078.</title>
        <authorList>
            <person name="Kyndt J.A."/>
            <person name="Meyer T.E."/>
        </authorList>
    </citation>
    <scope>NUCLEOTIDE SEQUENCE [LARGE SCALE GENOMIC DNA]</scope>
    <source>
        <strain evidence="1 2">DSM 19078</strain>
    </source>
</reference>
<dbReference type="OrthoDB" id="5774693at2"/>
<proteinExistence type="predicted"/>
<name>A0A5M8FRK5_9GAMM</name>
<accession>A0A5M8FRK5</accession>
<dbReference type="RefSeq" id="WP_150092407.1">
    <property type="nucleotide sequence ID" value="NZ_VWXX01000009.1"/>
</dbReference>
<dbReference type="AlphaFoldDB" id="A0A5M8FRK5"/>
<dbReference type="EMBL" id="VWXX01000009">
    <property type="protein sequence ID" value="KAA6185525.1"/>
    <property type="molecule type" value="Genomic_DNA"/>
</dbReference>
<protein>
    <submittedName>
        <fullName evidence="1">Uncharacterized protein</fullName>
    </submittedName>
</protein>
<gene>
    <name evidence="1" type="ORF">F2Q65_08585</name>
</gene>
<evidence type="ECO:0000313" key="1">
    <source>
        <dbReference type="EMBL" id="KAA6185525.1"/>
    </source>
</evidence>
<dbReference type="Proteomes" id="UP000322981">
    <property type="component" value="Unassembled WGS sequence"/>
</dbReference>
<keyword evidence="2" id="KW-1185">Reference proteome</keyword>
<evidence type="ECO:0000313" key="2">
    <source>
        <dbReference type="Proteomes" id="UP000322981"/>
    </source>
</evidence>
<comment type="caution">
    <text evidence="1">The sequence shown here is derived from an EMBL/GenBank/DDBJ whole genome shotgun (WGS) entry which is preliminary data.</text>
</comment>
<organism evidence="1 2">
    <name type="scientific">Thiohalocapsa marina</name>
    <dbReference type="NCBI Taxonomy" id="424902"/>
    <lineage>
        <taxon>Bacteria</taxon>
        <taxon>Pseudomonadati</taxon>
        <taxon>Pseudomonadota</taxon>
        <taxon>Gammaproteobacteria</taxon>
        <taxon>Chromatiales</taxon>
        <taxon>Chromatiaceae</taxon>
        <taxon>Thiohalocapsa</taxon>
    </lineage>
</organism>